<proteinExistence type="predicted"/>
<keyword evidence="4" id="KW-1185">Reference proteome</keyword>
<dbReference type="Pfam" id="PF23237">
    <property type="entry name" value="HYR_4C"/>
    <property type="match status" value="7"/>
</dbReference>
<dbReference type="STRING" id="870482.SAMN04487987_1154"/>
<organism evidence="3 4">
    <name type="scientific">Algibacter pectinivorans</name>
    <dbReference type="NCBI Taxonomy" id="870482"/>
    <lineage>
        <taxon>Bacteria</taxon>
        <taxon>Pseudomonadati</taxon>
        <taxon>Bacteroidota</taxon>
        <taxon>Flavobacteriia</taxon>
        <taxon>Flavobacteriales</taxon>
        <taxon>Flavobacteriaceae</taxon>
        <taxon>Algibacter</taxon>
    </lineage>
</organism>
<name>A0A1I1S8S3_9FLAO</name>
<feature type="domain" description="HYR-like" evidence="2">
    <location>
        <begin position="805"/>
        <end position="876"/>
    </location>
</feature>
<evidence type="ECO:0000259" key="2">
    <source>
        <dbReference type="Pfam" id="PF23237"/>
    </source>
</evidence>
<feature type="compositionally biased region" description="Polar residues" evidence="1">
    <location>
        <begin position="828"/>
        <end position="838"/>
    </location>
</feature>
<reference evidence="4" key="1">
    <citation type="submission" date="2016-10" db="EMBL/GenBank/DDBJ databases">
        <authorList>
            <person name="Varghese N."/>
            <person name="Submissions S."/>
        </authorList>
    </citation>
    <scope>NUCLEOTIDE SEQUENCE [LARGE SCALE GENOMIC DNA]</scope>
    <source>
        <strain evidence="4">DSM 25730</strain>
    </source>
</reference>
<evidence type="ECO:0000313" key="4">
    <source>
        <dbReference type="Proteomes" id="UP000199439"/>
    </source>
</evidence>
<feature type="domain" description="HYR-like" evidence="2">
    <location>
        <begin position="1110"/>
        <end position="1179"/>
    </location>
</feature>
<evidence type="ECO:0000313" key="3">
    <source>
        <dbReference type="EMBL" id="SFD42901.1"/>
    </source>
</evidence>
<feature type="domain" description="HYR-like" evidence="2">
    <location>
        <begin position="1038"/>
        <end position="1103"/>
    </location>
</feature>
<gene>
    <name evidence="3" type="ORF">SAMN04487987_1154</name>
</gene>
<feature type="domain" description="HYR-like" evidence="2">
    <location>
        <begin position="881"/>
        <end position="951"/>
    </location>
</feature>
<protein>
    <recommendedName>
        <fullName evidence="2">HYR-like domain-containing protein</fullName>
    </recommendedName>
</protein>
<sequence>MITSTLYNKRHQLIFAFIFLFSFCSYGQLKTNFSPRYEGAINGDFAMIANNSVSDHPTRSYNGPLNNNSYFRLEYVDIDNDDDTFSSSSATFISPIEDFKCLTIKKAFLYWSAVDHEPGGTPEATENRPDWDFNDVKLMLPGETNYRDLTADQIIYRGRDDNGDGIPDDHFSFDPYTCVKDITDLIQEELINKNISPFDTYQVANIEATIDRFNEHGLTNTANGAGGWQIVFVYESPTLPLKNVTIFDGYGHIVSRNPSIDIEIDGFLTVPEPQDVNVNILFGAIEGDRTFIGDNMQILPPGTAGNANDFENLTTSTILPLRNVDNFFNSRITINNDNFIDRNPASTNTLGFDAGIFKLNNTGNSLIGNDQTSTTIRLTTNNESYGLYLLGLSVEVFEPKLGPIEVTTDVASTAQNPGATITGNFVVENKGNDDAREVKIFTTLPPQLTVGFPVSNLPDGVSAVYDSTRRYLEFTVEDSYVTSKSLPLNVDFDLIIKDECYFLTEDCDTEFGLQFSTTYRGVLNPDPQTTTSSSEVECGVGNNERTIVNVIKPTADWQTPEDSLNRTIECNDANALSAVQALAPEVDTACNFTINEVKGSFVADNNCPDTGTYTNTWSFTDECSNTTKEFTQIITIESSSPIMIPDDGAETVNCLANATETFTIPEITDPCGNLLPPSAPVVTEDLNPLECAGTKTYTYTFIDCSNNSYQWSYVYTINVPTFTIPDADGELTVECIDDADGTAVILPTVEDGCGNELTASAPVITDSPNPITCEGTRTYTYTFTDCAGNSDEWAFVYTIELNASFILPANGFETVDNLDDAVEPTPPTVNDNCNNPITPSEPVKSETPDCQGSVVYTYTYTDCANNTANWTYTYTIELAPFTVPESETSTVECISEAIPPTPPTVNDANGDEIIPVMTTSTAPECEGDLIYTFTYTDCAGNTGIWEHTYTIDVTTLPVVPENESTTVECLTDATQPETPEVLDACGNTIVPVITESADPECEGQKIYTFTYTDCAGNEAVYTFTYNIDTTIVSVVSRSVTTTVECLANVTPPTAPEVTDACGNDITPVITESVDPECEGEKIYTFTYTDCSGNETVYTYTYIINVTTAPSVPENVVTDVQCIADATLPEAPQLTNACGDDITPVVTENADPECEGQKIYTFTYTDCAGNEAVYTYTYNIELTAFILPANGFETVDNLDDAVEPTPPTVNDNC</sequence>
<dbReference type="InterPro" id="IPR057078">
    <property type="entry name" value="HYR-4C"/>
</dbReference>
<dbReference type="EMBL" id="FOMI01000015">
    <property type="protein sequence ID" value="SFD42901.1"/>
    <property type="molecule type" value="Genomic_DNA"/>
</dbReference>
<evidence type="ECO:0000256" key="1">
    <source>
        <dbReference type="SAM" id="MobiDB-lite"/>
    </source>
</evidence>
<feature type="domain" description="HYR-like" evidence="2">
    <location>
        <begin position="958"/>
        <end position="1027"/>
    </location>
</feature>
<accession>A0A1I1S8S3</accession>
<feature type="domain" description="HYR-like" evidence="2">
    <location>
        <begin position="724"/>
        <end position="799"/>
    </location>
</feature>
<dbReference type="AlphaFoldDB" id="A0A1I1S8S3"/>
<dbReference type="Proteomes" id="UP000199439">
    <property type="component" value="Unassembled WGS sequence"/>
</dbReference>
<feature type="region of interest" description="Disordered" evidence="1">
    <location>
        <begin position="825"/>
        <end position="848"/>
    </location>
</feature>
<feature type="non-terminal residue" evidence="3">
    <location>
        <position position="1212"/>
    </location>
</feature>
<feature type="domain" description="HYR-like" evidence="2">
    <location>
        <begin position="643"/>
        <end position="717"/>
    </location>
</feature>